<comment type="caution">
    <text evidence="1">The sequence shown here is derived from an EMBL/GenBank/DDBJ whole genome shotgun (WGS) entry which is preliminary data.</text>
</comment>
<dbReference type="InterPro" id="IPR036291">
    <property type="entry name" value="NAD(P)-bd_dom_sf"/>
</dbReference>
<protein>
    <submittedName>
        <fullName evidence="1">NAD(P)-binding protein</fullName>
    </submittedName>
</protein>
<dbReference type="Proteomes" id="UP001408356">
    <property type="component" value="Unassembled WGS sequence"/>
</dbReference>
<keyword evidence="2" id="KW-1185">Reference proteome</keyword>
<accession>A0ABR2USH6</accession>
<dbReference type="EMBL" id="JARVKF010000399">
    <property type="protein sequence ID" value="KAK9417284.1"/>
    <property type="molecule type" value="Genomic_DNA"/>
</dbReference>
<evidence type="ECO:0000313" key="1">
    <source>
        <dbReference type="EMBL" id="KAK9417284.1"/>
    </source>
</evidence>
<proteinExistence type="predicted"/>
<name>A0ABR2USH6_9PEZI</name>
<reference evidence="1 2" key="1">
    <citation type="journal article" date="2024" name="J. Plant Pathol.">
        <title>Sequence and assembly of the genome of Seiridium unicorne, isolate CBS 538.82, causal agent of cypress canker disease.</title>
        <authorList>
            <person name="Scali E."/>
            <person name="Rocca G.D."/>
            <person name="Danti R."/>
            <person name="Garbelotto M."/>
            <person name="Barberini S."/>
            <person name="Baroncelli R."/>
            <person name="Emiliani G."/>
        </authorList>
    </citation>
    <scope>NUCLEOTIDE SEQUENCE [LARGE SCALE GENOMIC DNA]</scope>
    <source>
        <strain evidence="1 2">BM-138-508</strain>
    </source>
</reference>
<gene>
    <name evidence="1" type="ORF">SUNI508_08864</name>
</gene>
<organism evidence="1 2">
    <name type="scientific">Seiridium unicorne</name>
    <dbReference type="NCBI Taxonomy" id="138068"/>
    <lineage>
        <taxon>Eukaryota</taxon>
        <taxon>Fungi</taxon>
        <taxon>Dikarya</taxon>
        <taxon>Ascomycota</taxon>
        <taxon>Pezizomycotina</taxon>
        <taxon>Sordariomycetes</taxon>
        <taxon>Xylariomycetidae</taxon>
        <taxon>Amphisphaeriales</taxon>
        <taxon>Sporocadaceae</taxon>
        <taxon>Seiridium</taxon>
    </lineage>
</organism>
<sequence length="193" mass="20929">MPTEVSATVTPDYFVTSHQFTKTVHRDRYPSTDPESPVLSQQGRPVIVTGATQARQDYGRLQKLSQTANLPNGGAIVSFLRLVGSDKEANIVNVGSWGMLNAGATGSSYFISKLALGTLSEAVPAAYPKVPSINYHPGMIVTDVAHEHPEVMPFRGDTHELESRTEKIIQNNLLTIGLDGNFGIEQIQQAPLK</sequence>
<evidence type="ECO:0000313" key="2">
    <source>
        <dbReference type="Proteomes" id="UP001408356"/>
    </source>
</evidence>
<dbReference type="Gene3D" id="3.40.50.720">
    <property type="entry name" value="NAD(P)-binding Rossmann-like Domain"/>
    <property type="match status" value="1"/>
</dbReference>
<dbReference type="SUPFAM" id="SSF51735">
    <property type="entry name" value="NAD(P)-binding Rossmann-fold domains"/>
    <property type="match status" value="1"/>
</dbReference>